<evidence type="ECO:0000256" key="5">
    <source>
        <dbReference type="ARBA" id="ARBA00022747"/>
    </source>
</evidence>
<dbReference type="Proteomes" id="UP001060275">
    <property type="component" value="Unassembled WGS sequence"/>
</dbReference>
<reference evidence="10" key="1">
    <citation type="submission" date="2022-06" db="EMBL/GenBank/DDBJ databases">
        <title>Devosia sp. XJ19-45 genome assembly.</title>
        <authorList>
            <person name="Li B."/>
            <person name="Cai M."/>
            <person name="Nie G."/>
            <person name="Li W."/>
        </authorList>
    </citation>
    <scope>NUCLEOTIDE SEQUENCE</scope>
    <source>
        <strain evidence="10">XJ19-45</strain>
    </source>
</reference>
<dbReference type="GO" id="GO:0009307">
    <property type="term" value="P:DNA restriction-modification system"/>
    <property type="evidence" value="ECO:0007669"/>
    <property type="project" value="UniProtKB-KW"/>
</dbReference>
<comment type="caution">
    <text evidence="10">The sequence shown here is derived from an EMBL/GenBank/DDBJ whole genome shotgun (WGS) entry which is preliminary data.</text>
</comment>
<evidence type="ECO:0000313" key="11">
    <source>
        <dbReference type="Proteomes" id="UP001060275"/>
    </source>
</evidence>
<keyword evidence="11" id="KW-1185">Reference proteome</keyword>
<evidence type="ECO:0000256" key="4">
    <source>
        <dbReference type="ARBA" id="ARBA00022691"/>
    </source>
</evidence>
<dbReference type="PRINTS" id="PR00105">
    <property type="entry name" value="C5METTRFRASE"/>
</dbReference>
<keyword evidence="2 7" id="KW-0489">Methyltransferase</keyword>
<dbReference type="RefSeq" id="WP_254674114.1">
    <property type="nucleotide sequence ID" value="NZ_JAMWDU010000003.1"/>
</dbReference>
<dbReference type="PANTHER" id="PTHR10629">
    <property type="entry name" value="CYTOSINE-SPECIFIC METHYLTRANSFERASE"/>
    <property type="match status" value="1"/>
</dbReference>
<keyword evidence="5" id="KW-0680">Restriction system</keyword>
<evidence type="ECO:0000313" key="10">
    <source>
        <dbReference type="EMBL" id="MCP8887028.1"/>
    </source>
</evidence>
<dbReference type="Gene3D" id="3.40.50.150">
    <property type="entry name" value="Vaccinia Virus protein VP39"/>
    <property type="match status" value="1"/>
</dbReference>
<gene>
    <name evidence="10" type="primary">dcm</name>
    <name evidence="10" type="ORF">NF348_07930</name>
</gene>
<protein>
    <recommendedName>
        <fullName evidence="1">DNA (cytosine-5-)-methyltransferase</fullName>
        <ecNumber evidence="1">2.1.1.37</ecNumber>
    </recommendedName>
</protein>
<dbReference type="InterPro" id="IPR031303">
    <property type="entry name" value="C5_meth_CS"/>
</dbReference>
<keyword evidence="4 7" id="KW-0949">S-adenosyl-L-methionine</keyword>
<dbReference type="GO" id="GO:0044027">
    <property type="term" value="P:negative regulation of gene expression via chromosomal CpG island methylation"/>
    <property type="evidence" value="ECO:0007669"/>
    <property type="project" value="TreeGrafter"/>
</dbReference>
<proteinExistence type="inferred from homology"/>
<name>A0A9Q4ANY0_9HYPH</name>
<accession>A0A9Q4ANY0</accession>
<evidence type="ECO:0000256" key="9">
    <source>
        <dbReference type="SAM" id="MobiDB-lite"/>
    </source>
</evidence>
<dbReference type="PANTHER" id="PTHR10629:SF52">
    <property type="entry name" value="DNA (CYTOSINE-5)-METHYLTRANSFERASE 1"/>
    <property type="match status" value="1"/>
</dbReference>
<evidence type="ECO:0000256" key="1">
    <source>
        <dbReference type="ARBA" id="ARBA00011975"/>
    </source>
</evidence>
<sequence>MNKAVRPAGFSSANSEISESPSGGSSPQKTLNSKLKVISLFAGIGGFDHAFDMAGGEIAMQCELDKFCQSILKKHWPKATLVSDIKKLRPEEMPDADVWTAGFPCQDVSLARGNHGRNGLKGNHTSLFFDLMRLVEAKRPKVLLLENVVGLLNSHQGCDFGVILMELIERGYAVSWRVMNARYFGVAQSRPRVFICAWKGDYHSATEALFEPKRSADRGSERAGFVTQSKHSTGAIVPQLAYCVAATSGRHTGNDWSRSYISYPDAVRRPTPTESERLQGFPAGWTVPLASVPQPARGFDSERYKSVGNAVAVPVVAWIAKRIGGIVAAAVKRPEEIDLPEDVLKLAPELRNATRVLSFAAIADEIRAGTFVRKWKSGGVACRDMIIEGTASPAPSKIVPARFVDALDATRPDESYFLTANAAAGILRRVKVVGRTLFLPMSVALEKIVQAAGESPIDEGGDSGGSKFGKSSIRPARTIERGSFRTDRQFSAGVEIRAD</sequence>
<comment type="similarity">
    <text evidence="7 8">Belongs to the class I-like SAM-binding methyltransferase superfamily. C5-methyltransferase family.</text>
</comment>
<dbReference type="PROSITE" id="PS00095">
    <property type="entry name" value="C5_MTASE_2"/>
    <property type="match status" value="1"/>
</dbReference>
<evidence type="ECO:0000256" key="6">
    <source>
        <dbReference type="ARBA" id="ARBA00047422"/>
    </source>
</evidence>
<dbReference type="GO" id="GO:0003886">
    <property type="term" value="F:DNA (cytosine-5-)-methyltransferase activity"/>
    <property type="evidence" value="ECO:0007669"/>
    <property type="project" value="UniProtKB-EC"/>
</dbReference>
<comment type="catalytic activity">
    <reaction evidence="6">
        <text>a 2'-deoxycytidine in DNA + S-adenosyl-L-methionine = a 5-methyl-2'-deoxycytidine in DNA + S-adenosyl-L-homocysteine + H(+)</text>
        <dbReference type="Rhea" id="RHEA:13681"/>
        <dbReference type="Rhea" id="RHEA-COMP:11369"/>
        <dbReference type="Rhea" id="RHEA-COMP:11370"/>
        <dbReference type="ChEBI" id="CHEBI:15378"/>
        <dbReference type="ChEBI" id="CHEBI:57856"/>
        <dbReference type="ChEBI" id="CHEBI:59789"/>
        <dbReference type="ChEBI" id="CHEBI:85452"/>
        <dbReference type="ChEBI" id="CHEBI:85454"/>
        <dbReference type="EC" id="2.1.1.37"/>
    </reaction>
</comment>
<dbReference type="AlphaFoldDB" id="A0A9Q4ANY0"/>
<dbReference type="Pfam" id="PF00145">
    <property type="entry name" value="DNA_methylase"/>
    <property type="match status" value="2"/>
</dbReference>
<dbReference type="InterPro" id="IPR029063">
    <property type="entry name" value="SAM-dependent_MTases_sf"/>
</dbReference>
<feature type="region of interest" description="Disordered" evidence="9">
    <location>
        <begin position="455"/>
        <end position="485"/>
    </location>
</feature>
<evidence type="ECO:0000256" key="2">
    <source>
        <dbReference type="ARBA" id="ARBA00022603"/>
    </source>
</evidence>
<dbReference type="PROSITE" id="PS51679">
    <property type="entry name" value="SAM_MT_C5"/>
    <property type="match status" value="1"/>
</dbReference>
<evidence type="ECO:0000256" key="8">
    <source>
        <dbReference type="RuleBase" id="RU000416"/>
    </source>
</evidence>
<dbReference type="EC" id="2.1.1.37" evidence="1"/>
<organism evidence="10 11">
    <name type="scientific">Devosia ureilytica</name>
    <dbReference type="NCBI Taxonomy" id="2952754"/>
    <lineage>
        <taxon>Bacteria</taxon>
        <taxon>Pseudomonadati</taxon>
        <taxon>Pseudomonadota</taxon>
        <taxon>Alphaproteobacteria</taxon>
        <taxon>Hyphomicrobiales</taxon>
        <taxon>Devosiaceae</taxon>
        <taxon>Devosia</taxon>
    </lineage>
</organism>
<dbReference type="SUPFAM" id="SSF53335">
    <property type="entry name" value="S-adenosyl-L-methionine-dependent methyltransferases"/>
    <property type="match status" value="1"/>
</dbReference>
<dbReference type="InterPro" id="IPR001525">
    <property type="entry name" value="C5_MeTfrase"/>
</dbReference>
<dbReference type="GO" id="GO:0003677">
    <property type="term" value="F:DNA binding"/>
    <property type="evidence" value="ECO:0007669"/>
    <property type="project" value="TreeGrafter"/>
</dbReference>
<feature type="active site" evidence="7">
    <location>
        <position position="105"/>
    </location>
</feature>
<dbReference type="Gene3D" id="3.90.120.10">
    <property type="entry name" value="DNA Methylase, subunit A, domain 2"/>
    <property type="match status" value="1"/>
</dbReference>
<dbReference type="EMBL" id="JAMWDU010000003">
    <property type="protein sequence ID" value="MCP8887028.1"/>
    <property type="molecule type" value="Genomic_DNA"/>
</dbReference>
<dbReference type="GO" id="GO:0032259">
    <property type="term" value="P:methylation"/>
    <property type="evidence" value="ECO:0007669"/>
    <property type="project" value="UniProtKB-KW"/>
</dbReference>
<feature type="region of interest" description="Disordered" evidence="9">
    <location>
        <begin position="1"/>
        <end position="29"/>
    </location>
</feature>
<evidence type="ECO:0000256" key="7">
    <source>
        <dbReference type="PROSITE-ProRule" id="PRU01016"/>
    </source>
</evidence>
<dbReference type="NCBIfam" id="TIGR00675">
    <property type="entry name" value="dcm"/>
    <property type="match status" value="1"/>
</dbReference>
<evidence type="ECO:0000256" key="3">
    <source>
        <dbReference type="ARBA" id="ARBA00022679"/>
    </source>
</evidence>
<keyword evidence="3 7" id="KW-0808">Transferase</keyword>
<feature type="compositionally biased region" description="Low complexity" evidence="9">
    <location>
        <begin position="11"/>
        <end position="27"/>
    </location>
</feature>
<dbReference type="InterPro" id="IPR050390">
    <property type="entry name" value="C5-Methyltransferase"/>
</dbReference>